<dbReference type="RefSeq" id="WP_029494014.1">
    <property type="nucleotide sequence ID" value="NZ_ATKF01000114.1"/>
</dbReference>
<organism evidence="1">
    <name type="scientific">Fusobacterium hwasookii ChDC F174</name>
    <dbReference type="NCBI Taxonomy" id="1307442"/>
    <lineage>
        <taxon>Bacteria</taxon>
        <taxon>Fusobacteriati</taxon>
        <taxon>Fusobacteriota</taxon>
        <taxon>Fusobacteriia</taxon>
        <taxon>Fusobacteriales</taxon>
        <taxon>Fusobacteriaceae</taxon>
        <taxon>Fusobacterium</taxon>
    </lineage>
</organism>
<reference evidence="1 2" key="1">
    <citation type="submission" date="2015-11" db="EMBL/GenBank/DDBJ databases">
        <authorList>
            <person name="Zhang Y."/>
            <person name="Guo Z."/>
        </authorList>
    </citation>
    <scope>NUCLEOTIDE SEQUENCE [LARGE SCALE GENOMIC DNA]</scope>
    <source>
        <strain evidence="1 2">ChDC F174</strain>
        <plasmid evidence="2">Plasmid unnamed2</plasmid>
    </source>
</reference>
<evidence type="ECO:0000313" key="2">
    <source>
        <dbReference type="Proteomes" id="UP000063275"/>
    </source>
</evidence>
<proteinExistence type="predicted"/>
<name>A0A0S2ZQU2_9FUSO</name>
<dbReference type="AlphaFoldDB" id="A0A0S2ZQU2"/>
<dbReference type="EMBL" id="CP013333">
    <property type="protein sequence ID" value="ALQ41256.1"/>
    <property type="molecule type" value="Genomic_DNA"/>
</dbReference>
<sequence>MDKGKLEELKELKEDIKNKYEENFKLDNNSVLIILDEDEEAESTVEFVTIINLIINLGEKYNYTFIGISEITTTVTEDLTLLKFTRARTL</sequence>
<dbReference type="Proteomes" id="UP000063275">
    <property type="component" value="Plasmid unnamed2"/>
</dbReference>
<gene>
    <name evidence="1" type="ORF">RN87_11890</name>
</gene>
<evidence type="ECO:0000313" key="1">
    <source>
        <dbReference type="EMBL" id="ALQ41256.1"/>
    </source>
</evidence>
<geneLocation type="plasmid" evidence="1">
    <name>unnamed2</name>
</geneLocation>
<dbReference type="KEGG" id="fhw:RN87_11890"/>
<accession>A0A0S2ZQU2</accession>
<keyword evidence="1" id="KW-0614">Plasmid</keyword>
<protein>
    <submittedName>
        <fullName evidence="1">Uncharacterized protein</fullName>
    </submittedName>
</protein>